<organism evidence="9">
    <name type="scientific">Nippostrongylus brasiliensis</name>
    <name type="common">Rat hookworm</name>
    <dbReference type="NCBI Taxonomy" id="27835"/>
    <lineage>
        <taxon>Eukaryota</taxon>
        <taxon>Metazoa</taxon>
        <taxon>Ecdysozoa</taxon>
        <taxon>Nematoda</taxon>
        <taxon>Chromadorea</taxon>
        <taxon>Rhabditida</taxon>
        <taxon>Rhabditina</taxon>
        <taxon>Rhabditomorpha</taxon>
        <taxon>Strongyloidea</taxon>
        <taxon>Heligmosomidae</taxon>
        <taxon>Nippostrongylus</taxon>
    </lineage>
</organism>
<keyword evidence="2 6" id="KW-0812">Transmembrane</keyword>
<feature type="region of interest" description="Disordered" evidence="5">
    <location>
        <begin position="28"/>
        <end position="47"/>
    </location>
</feature>
<evidence type="ECO:0000313" key="8">
    <source>
        <dbReference type="Proteomes" id="UP000271162"/>
    </source>
</evidence>
<dbReference type="Pfam" id="PF07690">
    <property type="entry name" value="MFS_1"/>
    <property type="match status" value="1"/>
</dbReference>
<dbReference type="GO" id="GO:0098700">
    <property type="term" value="P:neurotransmitter loading into synaptic vesicle"/>
    <property type="evidence" value="ECO:0007669"/>
    <property type="project" value="TreeGrafter"/>
</dbReference>
<dbReference type="InterPro" id="IPR011701">
    <property type="entry name" value="MFS"/>
</dbReference>
<dbReference type="GO" id="GO:0005313">
    <property type="term" value="F:L-glutamate transmembrane transporter activity"/>
    <property type="evidence" value="ECO:0007669"/>
    <property type="project" value="TreeGrafter"/>
</dbReference>
<name>A0A0N4YUH0_NIPBR</name>
<feature type="transmembrane region" description="Helical" evidence="6">
    <location>
        <begin position="151"/>
        <end position="170"/>
    </location>
</feature>
<dbReference type="InterPro" id="IPR050382">
    <property type="entry name" value="MFS_Na/Anion_cotransporter"/>
</dbReference>
<evidence type="ECO:0000256" key="4">
    <source>
        <dbReference type="ARBA" id="ARBA00023136"/>
    </source>
</evidence>
<dbReference type="STRING" id="27835.A0A0N4YUH0"/>
<dbReference type="OMA" id="IVEQTWI"/>
<keyword evidence="4 6" id="KW-0472">Membrane</keyword>
<evidence type="ECO:0000313" key="9">
    <source>
        <dbReference type="WBParaSite" id="NBR_0002089201-mRNA-1"/>
    </source>
</evidence>
<dbReference type="GO" id="GO:0060076">
    <property type="term" value="C:excitatory synapse"/>
    <property type="evidence" value="ECO:0007669"/>
    <property type="project" value="TreeGrafter"/>
</dbReference>
<keyword evidence="8" id="KW-1185">Reference proteome</keyword>
<sequence>MQMIPARYRNLQLRCFFRFLNKGEQLRDDEDGYPAGQSATNTTGDEGTNVYAYDQTADGMQVHANKVLQRWQLAILANIGFMIVFGIRCNFGAAKNHMFKNYTDPWGHHHVHDFNWTRAELSVMESSFFYGYLVTQIPAGFLAAKYPPNKLFGIAIGVASFLNVLLPYGFRSKSDTLVAVIQILQGLVQEEKKFIEDAIGHVSSTHPTFRSIPWKAIVTSKPVWAIIVANFARSWTFYLLLQNQLTYMKEALDMNISSSGMLAALPHAVMGIV</sequence>
<evidence type="ECO:0000256" key="5">
    <source>
        <dbReference type="SAM" id="MobiDB-lite"/>
    </source>
</evidence>
<dbReference type="GO" id="GO:0030672">
    <property type="term" value="C:synaptic vesicle membrane"/>
    <property type="evidence" value="ECO:0007669"/>
    <property type="project" value="TreeGrafter"/>
</dbReference>
<comment type="subcellular location">
    <subcellularLocation>
        <location evidence="1">Membrane</location>
        <topology evidence="1">Multi-pass membrane protein</topology>
    </subcellularLocation>
</comment>
<reference evidence="9" key="1">
    <citation type="submission" date="2017-02" db="UniProtKB">
        <authorList>
            <consortium name="WormBaseParasite"/>
        </authorList>
    </citation>
    <scope>IDENTIFICATION</scope>
</reference>
<dbReference type="WBParaSite" id="NBR_0002089201-mRNA-1">
    <property type="protein sequence ID" value="NBR_0002089201-mRNA-1"/>
    <property type="gene ID" value="NBR_0002089201"/>
</dbReference>
<dbReference type="SUPFAM" id="SSF103473">
    <property type="entry name" value="MFS general substrate transporter"/>
    <property type="match status" value="2"/>
</dbReference>
<dbReference type="GO" id="GO:0005326">
    <property type="term" value="F:neurotransmitter transmembrane transporter activity"/>
    <property type="evidence" value="ECO:0007669"/>
    <property type="project" value="TreeGrafter"/>
</dbReference>
<proteinExistence type="predicted"/>
<dbReference type="GO" id="GO:0035249">
    <property type="term" value="P:synaptic transmission, glutamatergic"/>
    <property type="evidence" value="ECO:0007669"/>
    <property type="project" value="TreeGrafter"/>
</dbReference>
<accession>A0A0N4YUH0</accession>
<dbReference type="AlphaFoldDB" id="A0A0N4YUH0"/>
<evidence type="ECO:0000256" key="3">
    <source>
        <dbReference type="ARBA" id="ARBA00022989"/>
    </source>
</evidence>
<evidence type="ECO:0000313" key="7">
    <source>
        <dbReference type="EMBL" id="VDL84632.1"/>
    </source>
</evidence>
<dbReference type="Gene3D" id="1.20.1250.20">
    <property type="entry name" value="MFS general substrate transporter like domains"/>
    <property type="match status" value="1"/>
</dbReference>
<evidence type="ECO:0000256" key="1">
    <source>
        <dbReference type="ARBA" id="ARBA00004141"/>
    </source>
</evidence>
<dbReference type="PANTHER" id="PTHR11662">
    <property type="entry name" value="SOLUTE CARRIER FAMILY 17"/>
    <property type="match status" value="1"/>
</dbReference>
<dbReference type="InterPro" id="IPR036259">
    <property type="entry name" value="MFS_trans_sf"/>
</dbReference>
<protein>
    <submittedName>
        <fullName evidence="9">Probable vesicular glutamate transporter eat-4 (inferred by orthology to a C. elegans protein)</fullName>
    </submittedName>
</protein>
<feature type="compositionally biased region" description="Polar residues" evidence="5">
    <location>
        <begin position="37"/>
        <end position="46"/>
    </location>
</feature>
<feature type="transmembrane region" description="Helical" evidence="6">
    <location>
        <begin position="73"/>
        <end position="93"/>
    </location>
</feature>
<keyword evidence="3 6" id="KW-1133">Transmembrane helix</keyword>
<dbReference type="GO" id="GO:0050803">
    <property type="term" value="P:regulation of synapse structure or activity"/>
    <property type="evidence" value="ECO:0007669"/>
    <property type="project" value="TreeGrafter"/>
</dbReference>
<evidence type="ECO:0000256" key="2">
    <source>
        <dbReference type="ARBA" id="ARBA00022692"/>
    </source>
</evidence>
<reference evidence="7 8" key="2">
    <citation type="submission" date="2018-11" db="EMBL/GenBank/DDBJ databases">
        <authorList>
            <consortium name="Pathogen Informatics"/>
        </authorList>
    </citation>
    <scope>NUCLEOTIDE SEQUENCE [LARGE SCALE GENOMIC DNA]</scope>
</reference>
<evidence type="ECO:0000256" key="6">
    <source>
        <dbReference type="SAM" id="Phobius"/>
    </source>
</evidence>
<gene>
    <name evidence="7" type="ORF">NBR_LOCUS20894</name>
</gene>
<dbReference type="Proteomes" id="UP000271162">
    <property type="component" value="Unassembled WGS sequence"/>
</dbReference>
<dbReference type="PANTHER" id="PTHR11662:SF456">
    <property type="entry name" value="VESICULAR GLUTAMATE TRANSPORTER, ISOFORM A"/>
    <property type="match status" value="1"/>
</dbReference>
<dbReference type="EMBL" id="UYSL01025647">
    <property type="protein sequence ID" value="VDL84632.1"/>
    <property type="molecule type" value="Genomic_DNA"/>
</dbReference>